<dbReference type="Proteomes" id="UP000762676">
    <property type="component" value="Unassembled WGS sequence"/>
</dbReference>
<organism evidence="2 3">
    <name type="scientific">Elysia marginata</name>
    <dbReference type="NCBI Taxonomy" id="1093978"/>
    <lineage>
        <taxon>Eukaryota</taxon>
        <taxon>Metazoa</taxon>
        <taxon>Spiralia</taxon>
        <taxon>Lophotrochozoa</taxon>
        <taxon>Mollusca</taxon>
        <taxon>Gastropoda</taxon>
        <taxon>Heterobranchia</taxon>
        <taxon>Euthyneura</taxon>
        <taxon>Panpulmonata</taxon>
        <taxon>Sacoglossa</taxon>
        <taxon>Placobranchoidea</taxon>
        <taxon>Plakobranchidae</taxon>
        <taxon>Elysia</taxon>
    </lineage>
</organism>
<feature type="domain" description="Reverse transcriptase" evidence="1">
    <location>
        <begin position="1"/>
        <end position="138"/>
    </location>
</feature>
<comment type="caution">
    <text evidence="2">The sequence shown here is derived from an EMBL/GenBank/DDBJ whole genome shotgun (WGS) entry which is preliminary data.</text>
</comment>
<dbReference type="InterPro" id="IPR043128">
    <property type="entry name" value="Rev_trsase/Diguanyl_cyclase"/>
</dbReference>
<protein>
    <submittedName>
        <fullName evidence="2">Retrovirus-related Pol polyprotein LINE-1</fullName>
    </submittedName>
</protein>
<keyword evidence="3" id="KW-1185">Reference proteome</keyword>
<dbReference type="InterPro" id="IPR000477">
    <property type="entry name" value="RT_dom"/>
</dbReference>
<dbReference type="PROSITE" id="PS50878">
    <property type="entry name" value="RT_POL"/>
    <property type="match status" value="1"/>
</dbReference>
<evidence type="ECO:0000313" key="3">
    <source>
        <dbReference type="Proteomes" id="UP000762676"/>
    </source>
</evidence>
<dbReference type="PANTHER" id="PTHR47027">
    <property type="entry name" value="REVERSE TRANSCRIPTASE DOMAIN-CONTAINING PROTEIN"/>
    <property type="match status" value="1"/>
</dbReference>
<name>A0AAV4I948_9GAST</name>
<reference evidence="2 3" key="1">
    <citation type="journal article" date="2021" name="Elife">
        <title>Chloroplast acquisition without the gene transfer in kleptoplastic sea slugs, Plakobranchus ocellatus.</title>
        <authorList>
            <person name="Maeda T."/>
            <person name="Takahashi S."/>
            <person name="Yoshida T."/>
            <person name="Shimamura S."/>
            <person name="Takaki Y."/>
            <person name="Nagai Y."/>
            <person name="Toyoda A."/>
            <person name="Suzuki Y."/>
            <person name="Arimoto A."/>
            <person name="Ishii H."/>
            <person name="Satoh N."/>
            <person name="Nishiyama T."/>
            <person name="Hasebe M."/>
            <person name="Maruyama T."/>
            <person name="Minagawa J."/>
            <person name="Obokata J."/>
            <person name="Shigenobu S."/>
        </authorList>
    </citation>
    <scope>NUCLEOTIDE SEQUENCE [LARGE SCALE GENOMIC DNA]</scope>
</reference>
<dbReference type="Gene3D" id="3.30.70.270">
    <property type="match status" value="1"/>
</dbReference>
<dbReference type="AlphaFoldDB" id="A0AAV4I948"/>
<accession>A0AAV4I948</accession>
<dbReference type="InterPro" id="IPR043502">
    <property type="entry name" value="DNA/RNA_pol_sf"/>
</dbReference>
<dbReference type="SUPFAM" id="SSF56672">
    <property type="entry name" value="DNA/RNA polymerases"/>
    <property type="match status" value="1"/>
</dbReference>
<gene>
    <name evidence="2" type="ORF">ElyMa_004686900</name>
</gene>
<dbReference type="PANTHER" id="PTHR47027:SF8">
    <property type="entry name" value="RIBONUCLEASE H"/>
    <property type="match status" value="1"/>
</dbReference>
<dbReference type="Pfam" id="PF00078">
    <property type="entry name" value="RVT_1"/>
    <property type="match status" value="1"/>
</dbReference>
<evidence type="ECO:0000259" key="1">
    <source>
        <dbReference type="PROSITE" id="PS50878"/>
    </source>
</evidence>
<dbReference type="EMBL" id="BMAT01009401">
    <property type="protein sequence ID" value="GFS05651.1"/>
    <property type="molecule type" value="Genomic_DNA"/>
</dbReference>
<proteinExistence type="predicted"/>
<evidence type="ECO:0000313" key="2">
    <source>
        <dbReference type="EMBL" id="GFS05651.1"/>
    </source>
</evidence>
<sequence length="138" mass="15506">MKVLTKAGVTDHESRLNAELYCNQTAMVKPNSGTKEDINISRGVRQGCILSPALFNLYSEFLLQEALEEKREISLKGENITNVSFADDTVIMAETTESLQQMLDSIAESCKTYEMEMNAKKTKTMHIGRAKKKRSILI</sequence>